<name>A0A1A2Z440_9MYCO</name>
<gene>
    <name evidence="2" type="ORF">A5707_03975</name>
</gene>
<feature type="region of interest" description="Disordered" evidence="1">
    <location>
        <begin position="97"/>
        <end position="118"/>
    </location>
</feature>
<evidence type="ECO:0000256" key="1">
    <source>
        <dbReference type="SAM" id="MobiDB-lite"/>
    </source>
</evidence>
<dbReference type="Proteomes" id="UP000093592">
    <property type="component" value="Unassembled WGS sequence"/>
</dbReference>
<organism evidence="2 3">
    <name type="scientific">Mycobacterium kyorinense</name>
    <dbReference type="NCBI Taxonomy" id="487514"/>
    <lineage>
        <taxon>Bacteria</taxon>
        <taxon>Bacillati</taxon>
        <taxon>Actinomycetota</taxon>
        <taxon>Actinomycetes</taxon>
        <taxon>Mycobacteriales</taxon>
        <taxon>Mycobacteriaceae</taxon>
        <taxon>Mycobacterium</taxon>
    </lineage>
</organism>
<feature type="region of interest" description="Disordered" evidence="1">
    <location>
        <begin position="1"/>
        <end position="33"/>
    </location>
</feature>
<evidence type="ECO:0000313" key="2">
    <source>
        <dbReference type="EMBL" id="OBI43936.1"/>
    </source>
</evidence>
<sequence>MDATSKHLRVTDTQRCHLSPAQSGVGEETHDRRIGPDFRRELLHLSVRQITAWPPFAPRKFDSDTRIACDTAVLDSHLQHLPQDTYGILDGGRASTGRCQRLDPRPDVGRLHVGDGYS</sequence>
<feature type="compositionally biased region" description="Basic and acidic residues" evidence="1">
    <location>
        <begin position="100"/>
        <end position="118"/>
    </location>
</feature>
<evidence type="ECO:0000313" key="3">
    <source>
        <dbReference type="Proteomes" id="UP000093592"/>
    </source>
</evidence>
<reference evidence="3" key="1">
    <citation type="submission" date="2016-06" db="EMBL/GenBank/DDBJ databases">
        <authorList>
            <person name="Sutton G."/>
            <person name="Brinkac L."/>
            <person name="Sanka R."/>
            <person name="Adams M."/>
            <person name="Lau E."/>
            <person name="Sam S."/>
            <person name="Sreng N."/>
            <person name="Him V."/>
            <person name="Kerleguer A."/>
            <person name="Cheng S."/>
        </authorList>
    </citation>
    <scope>NUCLEOTIDE SEQUENCE [LARGE SCALE GENOMIC DNA]</scope>
    <source>
        <strain evidence="3">E861</strain>
    </source>
</reference>
<protein>
    <submittedName>
        <fullName evidence="2">Uncharacterized protein</fullName>
    </submittedName>
</protein>
<dbReference type="AlphaFoldDB" id="A0A1A2Z440"/>
<comment type="caution">
    <text evidence="2">The sequence shown here is derived from an EMBL/GenBank/DDBJ whole genome shotgun (WGS) entry which is preliminary data.</text>
</comment>
<proteinExistence type="predicted"/>
<dbReference type="EMBL" id="LZKJ01000143">
    <property type="protein sequence ID" value="OBI43936.1"/>
    <property type="molecule type" value="Genomic_DNA"/>
</dbReference>
<accession>A0A1A2Z440</accession>